<evidence type="ECO:0000256" key="2">
    <source>
        <dbReference type="ARBA" id="ARBA00009142"/>
    </source>
</evidence>
<keyword evidence="3" id="KW-0813">Transport</keyword>
<sequence>MNAGPESAVHLGLVARSVSAQPNRVDGTSDATSNRLPAQTPHMDNLLLVGVAATFFAAGATKGIAGMGLPTVSMGLLGLFMPPASAAALLVLPSLLTNVLQCLGRHFRGIAAILWPMWLGIFAGVLLTPLPSLASGAATVRVGLGVVLVAYAAYGLLRPSMTLQLERRTLLLAALVVGYATGAMTAATGVFIAPMVMFLQMLALEKERMVQAMGLSFTVGTVALGVSLGWGTSWHALFSQEGALALACAFAGMGLGVRMRERISASTFRTTLFVVFGVLGVALIAKELL</sequence>
<feature type="transmembrane region" description="Helical" evidence="8">
    <location>
        <begin position="133"/>
        <end position="157"/>
    </location>
</feature>
<evidence type="ECO:0000256" key="8">
    <source>
        <dbReference type="RuleBase" id="RU363041"/>
    </source>
</evidence>
<keyword evidence="10" id="KW-1185">Reference proteome</keyword>
<feature type="transmembrane region" description="Helical" evidence="8">
    <location>
        <begin position="45"/>
        <end position="65"/>
    </location>
</feature>
<comment type="similarity">
    <text evidence="2 8">Belongs to the 4-toluene sulfonate uptake permease (TSUP) (TC 2.A.102) family.</text>
</comment>
<protein>
    <recommendedName>
        <fullName evidence="8">Probable membrane transporter protein</fullName>
    </recommendedName>
</protein>
<accession>A0A6N8IVX1</accession>
<dbReference type="PANTHER" id="PTHR30269">
    <property type="entry name" value="TRANSMEMBRANE PROTEIN YFCA"/>
    <property type="match status" value="1"/>
</dbReference>
<feature type="transmembrane region" description="Helical" evidence="8">
    <location>
        <begin position="169"/>
        <end position="197"/>
    </location>
</feature>
<keyword evidence="5 8" id="KW-0812">Transmembrane</keyword>
<feature type="transmembrane region" description="Helical" evidence="8">
    <location>
        <begin position="209"/>
        <end position="230"/>
    </location>
</feature>
<feature type="transmembrane region" description="Helical" evidence="8">
    <location>
        <begin position="266"/>
        <end position="285"/>
    </location>
</feature>
<evidence type="ECO:0000313" key="10">
    <source>
        <dbReference type="Proteomes" id="UP000469385"/>
    </source>
</evidence>
<evidence type="ECO:0000256" key="5">
    <source>
        <dbReference type="ARBA" id="ARBA00022692"/>
    </source>
</evidence>
<evidence type="ECO:0000256" key="4">
    <source>
        <dbReference type="ARBA" id="ARBA00022475"/>
    </source>
</evidence>
<dbReference type="Pfam" id="PF01925">
    <property type="entry name" value="TauE"/>
    <property type="match status" value="1"/>
</dbReference>
<keyword evidence="4 8" id="KW-1003">Cell membrane</keyword>
<evidence type="ECO:0000313" key="9">
    <source>
        <dbReference type="EMBL" id="MVQ30113.1"/>
    </source>
</evidence>
<dbReference type="GO" id="GO:0005886">
    <property type="term" value="C:plasma membrane"/>
    <property type="evidence" value="ECO:0007669"/>
    <property type="project" value="UniProtKB-SubCell"/>
</dbReference>
<dbReference type="Proteomes" id="UP000469385">
    <property type="component" value="Unassembled WGS sequence"/>
</dbReference>
<comment type="subcellular location">
    <subcellularLocation>
        <location evidence="1 8">Cell membrane</location>
        <topology evidence="1 8">Multi-pass membrane protein</topology>
    </subcellularLocation>
</comment>
<gene>
    <name evidence="9" type="ORF">GON04_11680</name>
</gene>
<keyword evidence="7 8" id="KW-0472">Membrane</keyword>
<reference evidence="9 10" key="1">
    <citation type="submission" date="2019-12" db="EMBL/GenBank/DDBJ databases">
        <authorList>
            <person name="Huq M.A."/>
        </authorList>
    </citation>
    <scope>NUCLEOTIDE SEQUENCE [LARGE SCALE GENOMIC DNA]</scope>
    <source>
        <strain evidence="9 10">MAH-25</strain>
    </source>
</reference>
<organism evidence="9 10">
    <name type="scientific">Ramlibacter pinisoli</name>
    <dbReference type="NCBI Taxonomy" id="2682844"/>
    <lineage>
        <taxon>Bacteria</taxon>
        <taxon>Pseudomonadati</taxon>
        <taxon>Pseudomonadota</taxon>
        <taxon>Betaproteobacteria</taxon>
        <taxon>Burkholderiales</taxon>
        <taxon>Comamonadaceae</taxon>
        <taxon>Ramlibacter</taxon>
    </lineage>
</organism>
<evidence type="ECO:0000256" key="1">
    <source>
        <dbReference type="ARBA" id="ARBA00004651"/>
    </source>
</evidence>
<dbReference type="InterPro" id="IPR002781">
    <property type="entry name" value="TM_pro_TauE-like"/>
</dbReference>
<evidence type="ECO:0000256" key="7">
    <source>
        <dbReference type="ARBA" id="ARBA00023136"/>
    </source>
</evidence>
<proteinExistence type="inferred from homology"/>
<dbReference type="EMBL" id="WSEL01000003">
    <property type="protein sequence ID" value="MVQ30113.1"/>
    <property type="molecule type" value="Genomic_DNA"/>
</dbReference>
<dbReference type="InterPro" id="IPR052017">
    <property type="entry name" value="TSUP"/>
</dbReference>
<evidence type="ECO:0000256" key="3">
    <source>
        <dbReference type="ARBA" id="ARBA00022448"/>
    </source>
</evidence>
<feature type="transmembrane region" description="Helical" evidence="8">
    <location>
        <begin position="77"/>
        <end position="97"/>
    </location>
</feature>
<keyword evidence="6 8" id="KW-1133">Transmembrane helix</keyword>
<name>A0A6N8IVX1_9BURK</name>
<dbReference type="PANTHER" id="PTHR30269:SF32">
    <property type="entry name" value="MEMBRANE TRANSPORTER PROTEIN-RELATED"/>
    <property type="match status" value="1"/>
</dbReference>
<dbReference type="AlphaFoldDB" id="A0A6N8IVX1"/>
<evidence type="ECO:0000256" key="6">
    <source>
        <dbReference type="ARBA" id="ARBA00022989"/>
    </source>
</evidence>
<comment type="caution">
    <text evidence="9">The sequence shown here is derived from an EMBL/GenBank/DDBJ whole genome shotgun (WGS) entry which is preliminary data.</text>
</comment>
<feature type="transmembrane region" description="Helical" evidence="8">
    <location>
        <begin position="109"/>
        <end position="127"/>
    </location>
</feature>